<comment type="caution">
    <text evidence="3">The sequence shown here is derived from an EMBL/GenBank/DDBJ whole genome shotgun (WGS) entry which is preliminary data.</text>
</comment>
<dbReference type="RefSeq" id="WP_233421101.1">
    <property type="nucleotide sequence ID" value="NZ_JAUSVM010000001.1"/>
</dbReference>
<reference evidence="3 4" key="1">
    <citation type="submission" date="2023-07" db="EMBL/GenBank/DDBJ databases">
        <title>Sequencing the genomes of 1000 actinobacteria strains.</title>
        <authorList>
            <person name="Klenk H.-P."/>
        </authorList>
    </citation>
    <scope>NUCLEOTIDE SEQUENCE [LARGE SCALE GENOMIC DNA]</scope>
    <source>
        <strain evidence="3 4">DSM 14785</strain>
    </source>
</reference>
<keyword evidence="2" id="KW-1133">Transmembrane helix</keyword>
<accession>A0ABU0GKB1</accession>
<evidence type="ECO:0000313" key="4">
    <source>
        <dbReference type="Proteomes" id="UP001240250"/>
    </source>
</evidence>
<keyword evidence="4" id="KW-1185">Reference proteome</keyword>
<keyword evidence="2" id="KW-0472">Membrane</keyword>
<protein>
    <submittedName>
        <fullName evidence="3">Uncharacterized protein</fullName>
    </submittedName>
</protein>
<evidence type="ECO:0000313" key="3">
    <source>
        <dbReference type="EMBL" id="MDQ0425806.1"/>
    </source>
</evidence>
<dbReference type="InterPro" id="IPR017853">
    <property type="entry name" value="GH"/>
</dbReference>
<name>A0ABU0GKB1_9CELL</name>
<feature type="region of interest" description="Disordered" evidence="1">
    <location>
        <begin position="1"/>
        <end position="21"/>
    </location>
</feature>
<feature type="transmembrane region" description="Helical" evidence="2">
    <location>
        <begin position="30"/>
        <end position="49"/>
    </location>
</feature>
<proteinExistence type="predicted"/>
<dbReference type="Proteomes" id="UP001240250">
    <property type="component" value="Unassembled WGS sequence"/>
</dbReference>
<evidence type="ECO:0000256" key="2">
    <source>
        <dbReference type="SAM" id="Phobius"/>
    </source>
</evidence>
<gene>
    <name evidence="3" type="ORF">JO380_002187</name>
</gene>
<keyword evidence="2" id="KW-0812">Transmembrane</keyword>
<evidence type="ECO:0000256" key="1">
    <source>
        <dbReference type="SAM" id="MobiDB-lite"/>
    </source>
</evidence>
<dbReference type="SUPFAM" id="SSF51445">
    <property type="entry name" value="(Trans)glycosidases"/>
    <property type="match status" value="1"/>
</dbReference>
<dbReference type="EMBL" id="JAUSVM010000001">
    <property type="protein sequence ID" value="MDQ0425806.1"/>
    <property type="molecule type" value="Genomic_DNA"/>
</dbReference>
<organism evidence="3 4">
    <name type="scientific">Cellulomonas iranensis</name>
    <dbReference type="NCBI Taxonomy" id="76862"/>
    <lineage>
        <taxon>Bacteria</taxon>
        <taxon>Bacillati</taxon>
        <taxon>Actinomycetota</taxon>
        <taxon>Actinomycetes</taxon>
        <taxon>Micrococcales</taxon>
        <taxon>Cellulomonadaceae</taxon>
        <taxon>Cellulomonas</taxon>
    </lineage>
</organism>
<sequence length="331" mass="34420">MAAARTTARTAAETAAGVPARTARDHLRRAAVVVALTTLPLAGLSLAFAQDVATATPPPPPVTSAMWVWDNPVDRAVDPRGTGYAPAEPAQLAAFVREHGLTTVHLSAPWASDEGPVAPWLTAAVDAVRAEGASVGVLGGDPPWLDQPQLAVQWMHAATHDRAVTHVQLNVEPWTLPAWGTDRAGSVTRWLALLDTVRVELPPGVGLGVDVPYWLAWEPWGDGSVADAAMARADRVDVVAFVDHAQGDDGILALSADAVAAAVRAGLPFTVGVETDTPAVAGGAQWTFGDDGAQALARETALAAQALRGTPGFEGIAVQHYRTWRGLLGLG</sequence>